<protein>
    <submittedName>
        <fullName evidence="1">Uncharacterized protein</fullName>
    </submittedName>
</protein>
<proteinExistence type="predicted"/>
<dbReference type="Proteomes" id="UP000275078">
    <property type="component" value="Unassembled WGS sequence"/>
</dbReference>
<accession>A0A3N4IGZ5</accession>
<gene>
    <name evidence="1" type="ORF">BJ508DRAFT_412238</name>
</gene>
<evidence type="ECO:0000313" key="2">
    <source>
        <dbReference type="Proteomes" id="UP000275078"/>
    </source>
</evidence>
<organism evidence="1 2">
    <name type="scientific">Ascobolus immersus RN42</name>
    <dbReference type="NCBI Taxonomy" id="1160509"/>
    <lineage>
        <taxon>Eukaryota</taxon>
        <taxon>Fungi</taxon>
        <taxon>Dikarya</taxon>
        <taxon>Ascomycota</taxon>
        <taxon>Pezizomycotina</taxon>
        <taxon>Pezizomycetes</taxon>
        <taxon>Pezizales</taxon>
        <taxon>Ascobolaceae</taxon>
        <taxon>Ascobolus</taxon>
    </lineage>
</organism>
<keyword evidence="2" id="KW-1185">Reference proteome</keyword>
<dbReference type="EMBL" id="ML119655">
    <property type="protein sequence ID" value="RPA85099.1"/>
    <property type="molecule type" value="Genomic_DNA"/>
</dbReference>
<evidence type="ECO:0000313" key="1">
    <source>
        <dbReference type="EMBL" id="RPA85099.1"/>
    </source>
</evidence>
<name>A0A3N4IGZ5_ASCIM</name>
<sequence length="455" mass="52953">MPETLSAKDTALRTTDILLLLFRSLSSFATYASLSQTCRRIHDVAKANKSGILRDMASKLFLPEALQLLEQQRSSVMSDLELARFRLNCTNPEAADWLQQHRLFARKRRFSENEIQLLLKDEEAVDELVAQTCAKIEKVWRVEHKHAKVPQAVGELDKIEIKKAIYNLHILMCQFRLSGVNGFADFRDATMQQAGQLMLKKPWKVDWVYDYSFAASLTTKQLFDILGLGRYLHESDWPGIDMLWSYESTAKRDRRKHIGDGYKDASMKRFAFVNLFKCSELNSFLRKSTQNECTELTWLLPAGYSRAWYHGRDSHEREDVLEKLDAWRSSSEYGFSEGYNSRVFEKRQHPIRVNGKYVLKEILAVRPYGWETLNDTERDLIDEHVDEDWMGYESEPSDYDSDEPNKLFELFMKLDAGGGDGFRRVLSGDHEYTRQQMQSVGLHTYPEPRPPQWSI</sequence>
<reference evidence="1 2" key="1">
    <citation type="journal article" date="2018" name="Nat. Ecol. Evol.">
        <title>Pezizomycetes genomes reveal the molecular basis of ectomycorrhizal truffle lifestyle.</title>
        <authorList>
            <person name="Murat C."/>
            <person name="Payen T."/>
            <person name="Noel B."/>
            <person name="Kuo A."/>
            <person name="Morin E."/>
            <person name="Chen J."/>
            <person name="Kohler A."/>
            <person name="Krizsan K."/>
            <person name="Balestrini R."/>
            <person name="Da Silva C."/>
            <person name="Montanini B."/>
            <person name="Hainaut M."/>
            <person name="Levati E."/>
            <person name="Barry K.W."/>
            <person name="Belfiori B."/>
            <person name="Cichocki N."/>
            <person name="Clum A."/>
            <person name="Dockter R.B."/>
            <person name="Fauchery L."/>
            <person name="Guy J."/>
            <person name="Iotti M."/>
            <person name="Le Tacon F."/>
            <person name="Lindquist E.A."/>
            <person name="Lipzen A."/>
            <person name="Malagnac F."/>
            <person name="Mello A."/>
            <person name="Molinier V."/>
            <person name="Miyauchi S."/>
            <person name="Poulain J."/>
            <person name="Riccioni C."/>
            <person name="Rubini A."/>
            <person name="Sitrit Y."/>
            <person name="Splivallo R."/>
            <person name="Traeger S."/>
            <person name="Wang M."/>
            <person name="Zifcakova L."/>
            <person name="Wipf D."/>
            <person name="Zambonelli A."/>
            <person name="Paolocci F."/>
            <person name="Nowrousian M."/>
            <person name="Ottonello S."/>
            <person name="Baldrian P."/>
            <person name="Spatafora J.W."/>
            <person name="Henrissat B."/>
            <person name="Nagy L.G."/>
            <person name="Aury J.M."/>
            <person name="Wincker P."/>
            <person name="Grigoriev I.V."/>
            <person name="Bonfante P."/>
            <person name="Martin F.M."/>
        </authorList>
    </citation>
    <scope>NUCLEOTIDE SEQUENCE [LARGE SCALE GENOMIC DNA]</scope>
    <source>
        <strain evidence="1 2">RN42</strain>
    </source>
</reference>
<dbReference type="AlphaFoldDB" id="A0A3N4IGZ5"/>